<comment type="caution">
    <text evidence="4">The sequence shown here is derived from an EMBL/GenBank/DDBJ whole genome shotgun (WGS) entry which is preliminary data.</text>
</comment>
<protein>
    <recommendedName>
        <fullName evidence="3">Nitroreductase domain-containing protein</fullName>
    </recommendedName>
</protein>
<evidence type="ECO:0000256" key="1">
    <source>
        <dbReference type="ARBA" id="ARBA00007118"/>
    </source>
</evidence>
<dbReference type="Pfam" id="PF00881">
    <property type="entry name" value="Nitroreductase"/>
    <property type="match status" value="1"/>
</dbReference>
<dbReference type="Gene3D" id="3.40.109.10">
    <property type="entry name" value="NADH Oxidase"/>
    <property type="match status" value="1"/>
</dbReference>
<evidence type="ECO:0000313" key="4">
    <source>
        <dbReference type="EMBL" id="GAH28608.1"/>
    </source>
</evidence>
<dbReference type="InterPro" id="IPR000415">
    <property type="entry name" value="Nitroreductase-like"/>
</dbReference>
<reference evidence="4" key="1">
    <citation type="journal article" date="2014" name="Front. Microbiol.">
        <title>High frequency of phylogenetically diverse reductive dehalogenase-homologous genes in deep subseafloor sedimentary metagenomes.</title>
        <authorList>
            <person name="Kawai M."/>
            <person name="Futagami T."/>
            <person name="Toyoda A."/>
            <person name="Takaki Y."/>
            <person name="Nishi S."/>
            <person name="Hori S."/>
            <person name="Arai W."/>
            <person name="Tsubouchi T."/>
            <person name="Morono Y."/>
            <person name="Uchiyama I."/>
            <person name="Ito T."/>
            <person name="Fujiyama A."/>
            <person name="Inagaki F."/>
            <person name="Takami H."/>
        </authorList>
    </citation>
    <scope>NUCLEOTIDE SEQUENCE</scope>
    <source>
        <strain evidence="4">Expedition CK06-06</strain>
    </source>
</reference>
<dbReference type="PANTHER" id="PTHR43673:SF10">
    <property type="entry name" value="NADH DEHYDROGENASE_NAD(P)H NITROREDUCTASE XCC3605-RELATED"/>
    <property type="match status" value="1"/>
</dbReference>
<dbReference type="PANTHER" id="PTHR43673">
    <property type="entry name" value="NAD(P)H NITROREDUCTASE YDGI-RELATED"/>
    <property type="match status" value="1"/>
</dbReference>
<name>X1G6I2_9ZZZZ</name>
<accession>X1G6I2</accession>
<proteinExistence type="inferred from homology"/>
<feature type="domain" description="Nitroreductase" evidence="3">
    <location>
        <begin position="7"/>
        <end position="164"/>
    </location>
</feature>
<gene>
    <name evidence="4" type="ORF">S03H2_10141</name>
</gene>
<organism evidence="4">
    <name type="scientific">marine sediment metagenome</name>
    <dbReference type="NCBI Taxonomy" id="412755"/>
    <lineage>
        <taxon>unclassified sequences</taxon>
        <taxon>metagenomes</taxon>
        <taxon>ecological metagenomes</taxon>
    </lineage>
</organism>
<dbReference type="GO" id="GO:0016491">
    <property type="term" value="F:oxidoreductase activity"/>
    <property type="evidence" value="ECO:0007669"/>
    <property type="project" value="UniProtKB-KW"/>
</dbReference>
<sequence>MEVLEAIKTRRSIRKYKANPVDDKTIEVVLEATRWAPSWKNTQCPRFIVVRDDKIKSQLADALIGDPIKGTANPSDSAIRTAPVVIVACAELGKSGYNVGKPATDKGELWYMFDVALAMQNLTLAAHSLGLGTVHVGQFDAKQVAGILEVPPGFCVVEMTPLGYPDEEPEVKPRKELSEVVFYGKFGSR</sequence>
<evidence type="ECO:0000256" key="2">
    <source>
        <dbReference type="ARBA" id="ARBA00023002"/>
    </source>
</evidence>
<dbReference type="SUPFAM" id="SSF55469">
    <property type="entry name" value="FMN-dependent nitroreductase-like"/>
    <property type="match status" value="1"/>
</dbReference>
<evidence type="ECO:0000259" key="3">
    <source>
        <dbReference type="Pfam" id="PF00881"/>
    </source>
</evidence>
<keyword evidence="2" id="KW-0560">Oxidoreductase</keyword>
<dbReference type="EMBL" id="BARU01005236">
    <property type="protein sequence ID" value="GAH28608.1"/>
    <property type="molecule type" value="Genomic_DNA"/>
</dbReference>
<comment type="similarity">
    <text evidence="1">Belongs to the nitroreductase family.</text>
</comment>
<dbReference type="InterPro" id="IPR029479">
    <property type="entry name" value="Nitroreductase"/>
</dbReference>
<dbReference type="AlphaFoldDB" id="X1G6I2"/>